<reference evidence="10 11" key="1">
    <citation type="journal article" date="2019" name="Environ. Microbiol.">
        <title>Species interactions and distinct microbial communities in high Arctic permafrost affected cryosols are associated with the CH4 and CO2 gas fluxes.</title>
        <authorList>
            <person name="Altshuler I."/>
            <person name="Hamel J."/>
            <person name="Turney S."/>
            <person name="Magnuson E."/>
            <person name="Levesque R."/>
            <person name="Greer C."/>
            <person name="Whyte L.G."/>
        </authorList>
    </citation>
    <scope>NUCLEOTIDE SEQUENCE [LARGE SCALE GENOMIC DNA]</scope>
    <source>
        <strain evidence="10 11">E4</strain>
    </source>
</reference>
<protein>
    <submittedName>
        <fullName evidence="10">MFS transporter</fullName>
    </submittedName>
</protein>
<feature type="domain" description="Major facilitator superfamily (MFS) profile" evidence="9">
    <location>
        <begin position="27"/>
        <end position="476"/>
    </location>
</feature>
<dbReference type="Gene3D" id="1.20.1720.10">
    <property type="entry name" value="Multidrug resistance protein D"/>
    <property type="match status" value="1"/>
</dbReference>
<evidence type="ECO:0000256" key="7">
    <source>
        <dbReference type="SAM" id="MobiDB-lite"/>
    </source>
</evidence>
<feature type="transmembrane region" description="Helical" evidence="8">
    <location>
        <begin position="212"/>
        <end position="231"/>
    </location>
</feature>
<feature type="transmembrane region" description="Helical" evidence="8">
    <location>
        <begin position="118"/>
        <end position="139"/>
    </location>
</feature>
<feature type="transmembrane region" description="Helical" evidence="8">
    <location>
        <begin position="243"/>
        <end position="262"/>
    </location>
</feature>
<dbReference type="OrthoDB" id="9812221at2"/>
<feature type="transmembrane region" description="Helical" evidence="8">
    <location>
        <begin position="371"/>
        <end position="397"/>
    </location>
</feature>
<dbReference type="RefSeq" id="WP_140470451.1">
    <property type="nucleotide sequence ID" value="NZ_RCZD01000002.1"/>
</dbReference>
<comment type="caution">
    <text evidence="10">The sequence shown here is derived from an EMBL/GenBank/DDBJ whole genome shotgun (WGS) entry which is preliminary data.</text>
</comment>
<evidence type="ECO:0000256" key="8">
    <source>
        <dbReference type="SAM" id="Phobius"/>
    </source>
</evidence>
<dbReference type="GO" id="GO:0022857">
    <property type="term" value="F:transmembrane transporter activity"/>
    <property type="evidence" value="ECO:0007669"/>
    <property type="project" value="InterPro"/>
</dbReference>
<evidence type="ECO:0000313" key="10">
    <source>
        <dbReference type="EMBL" id="TPG63926.1"/>
    </source>
</evidence>
<keyword evidence="11" id="KW-1185">Reference proteome</keyword>
<accession>A0A502GSF7</accession>
<dbReference type="SUPFAM" id="SSF103473">
    <property type="entry name" value="MFS general substrate transporter"/>
    <property type="match status" value="1"/>
</dbReference>
<evidence type="ECO:0000256" key="4">
    <source>
        <dbReference type="ARBA" id="ARBA00022692"/>
    </source>
</evidence>
<gene>
    <name evidence="10" type="ORF">EAH77_03575</name>
</gene>
<evidence type="ECO:0000256" key="2">
    <source>
        <dbReference type="ARBA" id="ARBA00022448"/>
    </source>
</evidence>
<feature type="transmembrane region" description="Helical" evidence="8">
    <location>
        <begin position="409"/>
        <end position="428"/>
    </location>
</feature>
<keyword evidence="6 8" id="KW-0472">Membrane</keyword>
<feature type="transmembrane region" description="Helical" evidence="8">
    <location>
        <begin position="179"/>
        <end position="200"/>
    </location>
</feature>
<feature type="transmembrane region" description="Helical" evidence="8">
    <location>
        <begin position="151"/>
        <end position="173"/>
    </location>
</feature>
<feature type="transmembrane region" description="Helical" evidence="8">
    <location>
        <begin position="313"/>
        <end position="334"/>
    </location>
</feature>
<dbReference type="Pfam" id="PF07690">
    <property type="entry name" value="MFS_1"/>
    <property type="match status" value="1"/>
</dbReference>
<dbReference type="InterPro" id="IPR011701">
    <property type="entry name" value="MFS"/>
</dbReference>
<feature type="region of interest" description="Disordered" evidence="7">
    <location>
        <begin position="1"/>
        <end position="21"/>
    </location>
</feature>
<feature type="transmembrane region" description="Helical" evidence="8">
    <location>
        <begin position="55"/>
        <end position="80"/>
    </location>
</feature>
<dbReference type="EMBL" id="RCZD01000002">
    <property type="protein sequence ID" value="TPG63926.1"/>
    <property type="molecule type" value="Genomic_DNA"/>
</dbReference>
<keyword evidence="3" id="KW-1003">Cell membrane</keyword>
<evidence type="ECO:0000259" key="9">
    <source>
        <dbReference type="PROSITE" id="PS50850"/>
    </source>
</evidence>
<keyword evidence="5 8" id="KW-1133">Transmembrane helix</keyword>
<comment type="subcellular location">
    <subcellularLocation>
        <location evidence="1">Cell membrane</location>
        <topology evidence="1">Multi-pass membrane protein</topology>
    </subcellularLocation>
</comment>
<dbReference type="AlphaFoldDB" id="A0A502GSF7"/>
<sequence length="485" mass="51549">MSGADVKSEENHQPTDNPHRSSAISPMALLVAGAFFMEFLDGTVIATALPDMARSFGVLAVDLNIGISAYLLTLAVLIPASGWIAERFGARNVFSAALLIFTLSSLLCGLAQNVTEFVVMRVIQGIGGAMMVPVGRLAVLRNTPKDQLIKAIATLTWPALVAPILGPPIGGFITTYASWHWIFFINVPLGALAIILAWRLIPNKTATGKQPFDLKGFITMGVAMLCLVIGLELCSQQQVNLTYALLLLTAGGVALWMAVRHLRDAAFPMIRLSSLQVSSFRITMRGGFIFRTTISAAPFMLPLMFQVGFGLDAFHSGILVLAVFAGNLAMKPATTPLIRYFGFKKLLIGNGVLSALSLLVCAFLTPSSPEVLTMVMLFWGGLCRSMQFTGISTLAFAEVPDSEMSSANTLFSTSLQLAAGLGVTLGALSIRAGEFIARQAGLASEPGIAFRLGFVIIALITVLAVIDIARLAPDAGIAVSRKAKK</sequence>
<feature type="transmembrane region" description="Helical" evidence="8">
    <location>
        <begin position="448"/>
        <end position="472"/>
    </location>
</feature>
<dbReference type="PANTHER" id="PTHR42718:SF46">
    <property type="entry name" value="BLR6921 PROTEIN"/>
    <property type="match status" value="1"/>
</dbReference>
<feature type="transmembrane region" description="Helical" evidence="8">
    <location>
        <begin position="27"/>
        <end position="49"/>
    </location>
</feature>
<feature type="compositionally biased region" description="Basic and acidic residues" evidence="7">
    <location>
        <begin position="1"/>
        <end position="19"/>
    </location>
</feature>
<evidence type="ECO:0000256" key="3">
    <source>
        <dbReference type="ARBA" id="ARBA00022475"/>
    </source>
</evidence>
<dbReference type="PRINTS" id="PR01036">
    <property type="entry name" value="TCRTETB"/>
</dbReference>
<evidence type="ECO:0000313" key="11">
    <source>
        <dbReference type="Proteomes" id="UP000317663"/>
    </source>
</evidence>
<dbReference type="Gene3D" id="1.20.1250.20">
    <property type="entry name" value="MFS general substrate transporter like domains"/>
    <property type="match status" value="1"/>
</dbReference>
<dbReference type="PANTHER" id="PTHR42718">
    <property type="entry name" value="MAJOR FACILITATOR SUPERFAMILY MULTIDRUG TRANSPORTER MFSC"/>
    <property type="match status" value="1"/>
</dbReference>
<evidence type="ECO:0000256" key="6">
    <source>
        <dbReference type="ARBA" id="ARBA00023136"/>
    </source>
</evidence>
<dbReference type="InterPro" id="IPR036259">
    <property type="entry name" value="MFS_trans_sf"/>
</dbReference>
<name>A0A502GSF7_9GAMM</name>
<dbReference type="InterPro" id="IPR020846">
    <property type="entry name" value="MFS_dom"/>
</dbReference>
<dbReference type="Proteomes" id="UP000317663">
    <property type="component" value="Unassembled WGS sequence"/>
</dbReference>
<evidence type="ECO:0000256" key="5">
    <source>
        <dbReference type="ARBA" id="ARBA00022989"/>
    </source>
</evidence>
<evidence type="ECO:0000256" key="1">
    <source>
        <dbReference type="ARBA" id="ARBA00004651"/>
    </source>
</evidence>
<organism evidence="10 11">
    <name type="scientific">Ewingella americana</name>
    <dbReference type="NCBI Taxonomy" id="41202"/>
    <lineage>
        <taxon>Bacteria</taxon>
        <taxon>Pseudomonadati</taxon>
        <taxon>Pseudomonadota</taxon>
        <taxon>Gammaproteobacteria</taxon>
        <taxon>Enterobacterales</taxon>
        <taxon>Yersiniaceae</taxon>
        <taxon>Ewingella</taxon>
    </lineage>
</organism>
<dbReference type="GO" id="GO:0005886">
    <property type="term" value="C:plasma membrane"/>
    <property type="evidence" value="ECO:0007669"/>
    <property type="project" value="UniProtKB-SubCell"/>
</dbReference>
<keyword evidence="2" id="KW-0813">Transport</keyword>
<feature type="transmembrane region" description="Helical" evidence="8">
    <location>
        <begin position="346"/>
        <end position="365"/>
    </location>
</feature>
<feature type="transmembrane region" description="Helical" evidence="8">
    <location>
        <begin position="92"/>
        <end position="112"/>
    </location>
</feature>
<dbReference type="PROSITE" id="PS50850">
    <property type="entry name" value="MFS"/>
    <property type="match status" value="1"/>
</dbReference>
<proteinExistence type="predicted"/>
<keyword evidence="4 8" id="KW-0812">Transmembrane</keyword>